<name>A0A6N2SKD8_9BIFI</name>
<feature type="domain" description="Signal transduction histidine kinase internal region" evidence="2">
    <location>
        <begin position="238"/>
        <end position="310"/>
    </location>
</feature>
<dbReference type="RefSeq" id="WP_034521689.1">
    <property type="nucleotide sequence ID" value="NZ_CACRSP010000003.1"/>
</dbReference>
<feature type="transmembrane region" description="Helical" evidence="1">
    <location>
        <begin position="108"/>
        <end position="133"/>
    </location>
</feature>
<feature type="transmembrane region" description="Helical" evidence="1">
    <location>
        <begin position="36"/>
        <end position="55"/>
    </location>
</feature>
<evidence type="ECO:0000313" key="4">
    <source>
        <dbReference type="EMBL" id="VYS93596.1"/>
    </source>
</evidence>
<keyword evidence="1" id="KW-0812">Transmembrane</keyword>
<dbReference type="Proteomes" id="UP000429211">
    <property type="component" value="Unassembled WGS sequence"/>
</dbReference>
<feature type="transmembrane region" description="Helical" evidence="1">
    <location>
        <begin position="153"/>
        <end position="170"/>
    </location>
</feature>
<dbReference type="GO" id="GO:0016787">
    <property type="term" value="F:hydrolase activity"/>
    <property type="evidence" value="ECO:0007669"/>
    <property type="project" value="UniProtKB-KW"/>
</dbReference>
<dbReference type="EC" id="2.7.13.3" evidence="4"/>
<protein>
    <submittedName>
        <fullName evidence="3">Diadenosine tetraphosphate hydrolase</fullName>
    </submittedName>
    <submittedName>
        <fullName evidence="4">Sensor histidine kinase YehU</fullName>
        <ecNumber evidence="4">2.7.13.3</ecNumber>
    </submittedName>
</protein>
<organism evidence="4">
    <name type="scientific">Bifidobacterium dentium</name>
    <dbReference type="NCBI Taxonomy" id="1689"/>
    <lineage>
        <taxon>Bacteria</taxon>
        <taxon>Bacillati</taxon>
        <taxon>Actinomycetota</taxon>
        <taxon>Actinomycetes</taxon>
        <taxon>Bifidobacteriales</taxon>
        <taxon>Bifidobacteriaceae</taxon>
        <taxon>Bifidobacterium</taxon>
    </lineage>
</organism>
<dbReference type="EMBL" id="WDPD01000005">
    <property type="protein sequence ID" value="KAB7460599.1"/>
    <property type="molecule type" value="Genomic_DNA"/>
</dbReference>
<dbReference type="InterPro" id="IPR010559">
    <property type="entry name" value="Sig_transdc_His_kin_internal"/>
</dbReference>
<evidence type="ECO:0000259" key="2">
    <source>
        <dbReference type="Pfam" id="PF06580"/>
    </source>
</evidence>
<keyword evidence="3" id="KW-0378">Hydrolase</keyword>
<keyword evidence="1" id="KW-0472">Membrane</keyword>
<dbReference type="PANTHER" id="PTHR34220:SF7">
    <property type="entry name" value="SENSOR HISTIDINE KINASE YPDA"/>
    <property type="match status" value="1"/>
</dbReference>
<evidence type="ECO:0000313" key="3">
    <source>
        <dbReference type="EMBL" id="KAB7460599.1"/>
    </source>
</evidence>
<dbReference type="EMBL" id="CACRSP010000003">
    <property type="protein sequence ID" value="VYS93596.1"/>
    <property type="molecule type" value="Genomic_DNA"/>
</dbReference>
<feature type="transmembrane region" description="Helical" evidence="1">
    <location>
        <begin position="6"/>
        <end position="27"/>
    </location>
</feature>
<evidence type="ECO:0000256" key="1">
    <source>
        <dbReference type="SAM" id="Phobius"/>
    </source>
</evidence>
<reference evidence="4" key="2">
    <citation type="submission" date="2019-11" db="EMBL/GenBank/DDBJ databases">
        <authorList>
            <person name="Feng L."/>
        </authorList>
    </citation>
    <scope>NUCLEOTIDE SEQUENCE</scope>
    <source>
        <strain evidence="4">BdentiumLFYP24</strain>
    </source>
</reference>
<dbReference type="GO" id="GO:0016020">
    <property type="term" value="C:membrane"/>
    <property type="evidence" value="ECO:0007669"/>
    <property type="project" value="InterPro"/>
</dbReference>
<dbReference type="AlphaFoldDB" id="A0A6N2SKD8"/>
<reference evidence="3 5" key="1">
    <citation type="journal article" date="2019" name="Nat. Med.">
        <title>A library of human gut bacterial isolates paired with longitudinal multiomics data enables mechanistic microbiome research.</title>
        <authorList>
            <person name="Poyet M."/>
            <person name="Groussin M."/>
            <person name="Gibbons S.M."/>
            <person name="Avila-Pacheco J."/>
            <person name="Jiang X."/>
            <person name="Kearney S.M."/>
            <person name="Perrotta A.R."/>
            <person name="Berdy B."/>
            <person name="Zhao S."/>
            <person name="Lieberman T.D."/>
            <person name="Swanson P.K."/>
            <person name="Smith M."/>
            <person name="Roesemann S."/>
            <person name="Alexander J.E."/>
            <person name="Rich S.A."/>
            <person name="Livny J."/>
            <person name="Vlamakis H."/>
            <person name="Clish C."/>
            <person name="Bullock K."/>
            <person name="Deik A."/>
            <person name="Scott J."/>
            <person name="Pierce K.A."/>
            <person name="Xavier R.J."/>
            <person name="Alm E.J."/>
        </authorList>
    </citation>
    <scope>NUCLEOTIDE SEQUENCE [LARGE SCALE GENOMIC DNA]</scope>
    <source>
        <strain evidence="3 5">BIOML-A2</strain>
    </source>
</reference>
<keyword evidence="4" id="KW-0808">Transferase</keyword>
<feature type="transmembrane region" description="Helical" evidence="1">
    <location>
        <begin position="75"/>
        <end position="96"/>
    </location>
</feature>
<dbReference type="InterPro" id="IPR050640">
    <property type="entry name" value="Bact_2-comp_sensor_kinase"/>
</dbReference>
<evidence type="ECO:0000313" key="5">
    <source>
        <dbReference type="Proteomes" id="UP000429211"/>
    </source>
</evidence>
<keyword evidence="1" id="KW-1133">Transmembrane helix</keyword>
<sequence length="423" mass="46552">MACNTINSSIGIFTLAILAVLIVAVALGDDTRRSRMAFAAVLTLHAVNTFGGLLAQRFTGLDDTFSIMMTYIGNYGTYMVGPVAVTGFILLACANLPTDLSPKARRTTTGLIVTPGVLNMLLIILNPWTGWVFRIGEGNAFVWGPLHMLPDDMAALQMLVSLLVVPLANAGGAKHVLLQWLALFMLPIAAGIVENRHDSLTLMYPAIAFSLMILFILRRQSNEERRILAEHELAESKAKLFTEQLHPHFIFNSLTAIQELCMEDSTRARKAVQELSVYLRGNIDAVGESQLVPVRKEIQHVKAYLGLVQTDTPHSIKISWNIRTLDFRLPPLSMQPLVEHAVKFHLPYAYDPALVIKVWHDDVADYISVHDDVESECPEEADHHTASLDRVAKRLGIICNGSLTYASDHGTTLTIAIPKGGNA</sequence>
<dbReference type="PANTHER" id="PTHR34220">
    <property type="entry name" value="SENSOR HISTIDINE KINASE YPDA"/>
    <property type="match status" value="1"/>
</dbReference>
<keyword evidence="4" id="KW-0418">Kinase</keyword>
<dbReference type="Pfam" id="PF06580">
    <property type="entry name" value="His_kinase"/>
    <property type="match status" value="1"/>
</dbReference>
<feature type="transmembrane region" description="Helical" evidence="1">
    <location>
        <begin position="177"/>
        <end position="193"/>
    </location>
</feature>
<feature type="transmembrane region" description="Helical" evidence="1">
    <location>
        <begin position="199"/>
        <end position="217"/>
    </location>
</feature>
<gene>
    <name evidence="4" type="primary">yehU</name>
    <name evidence="4" type="ORF">BDLFYP24_01549</name>
    <name evidence="3" type="ORF">GBB04_05900</name>
</gene>
<proteinExistence type="predicted"/>
<dbReference type="GO" id="GO:0000155">
    <property type="term" value="F:phosphorelay sensor kinase activity"/>
    <property type="evidence" value="ECO:0007669"/>
    <property type="project" value="InterPro"/>
</dbReference>
<accession>A0A6N2SKD8</accession>